<accession>A0A140L3A8</accession>
<evidence type="ECO:0000313" key="2">
    <source>
        <dbReference type="Proteomes" id="UP000070456"/>
    </source>
</evidence>
<dbReference type="AlphaFoldDB" id="A0A140L3A8"/>
<proteinExistence type="predicted"/>
<name>A0A140L3A8_9FIRM</name>
<organism evidence="1 2">
    <name type="scientific">Thermotalea metallivorans</name>
    <dbReference type="NCBI Taxonomy" id="520762"/>
    <lineage>
        <taxon>Bacteria</taxon>
        <taxon>Bacillati</taxon>
        <taxon>Bacillota</taxon>
        <taxon>Clostridia</taxon>
        <taxon>Peptostreptococcales</taxon>
        <taxon>Thermotaleaceae</taxon>
        <taxon>Thermotalea</taxon>
    </lineage>
</organism>
<dbReference type="EMBL" id="LOEE01000042">
    <property type="protein sequence ID" value="KXG75033.1"/>
    <property type="molecule type" value="Genomic_DNA"/>
</dbReference>
<keyword evidence="2" id="KW-1185">Reference proteome</keyword>
<sequence length="97" mass="11324">MDAKSLHGIEIEKQKGWVYMEDRKTVEEVMHQMTGIEKNNFRNMEHISGIDLLLTSDNNGTVKDAQISSKFNELKKKLQETNQLTKEFMAMLKQNHK</sequence>
<reference evidence="1 2" key="1">
    <citation type="submission" date="2015-12" db="EMBL/GenBank/DDBJ databases">
        <title>Draft genome sequence of the thermoanaerobe Thermotalea metallivorans, an isolate from the runoff channel of the Great Artesian Basin, Australia.</title>
        <authorList>
            <person name="Patel B.K."/>
        </authorList>
    </citation>
    <scope>NUCLEOTIDE SEQUENCE [LARGE SCALE GENOMIC DNA]</scope>
    <source>
        <strain evidence="1 2">B2-1</strain>
    </source>
</reference>
<comment type="caution">
    <text evidence="1">The sequence shown here is derived from an EMBL/GenBank/DDBJ whole genome shotgun (WGS) entry which is preliminary data.</text>
</comment>
<evidence type="ECO:0000313" key="1">
    <source>
        <dbReference type="EMBL" id="KXG75033.1"/>
    </source>
</evidence>
<gene>
    <name evidence="1" type="ORF">AN619_20030</name>
</gene>
<dbReference type="Proteomes" id="UP000070456">
    <property type="component" value="Unassembled WGS sequence"/>
</dbReference>
<protein>
    <submittedName>
        <fullName evidence="1">Uncharacterized protein</fullName>
    </submittedName>
</protein>